<proteinExistence type="predicted"/>
<comment type="caution">
    <text evidence="1">The sequence shown here is derived from an EMBL/GenBank/DDBJ whole genome shotgun (WGS) entry which is preliminary data.</text>
</comment>
<evidence type="ECO:0000313" key="2">
    <source>
        <dbReference type="Proteomes" id="UP000316476"/>
    </source>
</evidence>
<protein>
    <submittedName>
        <fullName evidence="1">Uncharacterized protein</fullName>
    </submittedName>
</protein>
<dbReference type="Proteomes" id="UP000316476">
    <property type="component" value="Unassembled WGS sequence"/>
</dbReference>
<accession>A0A5C6FTV3</accession>
<name>A0A5C6FTV3_9PLAN</name>
<organism evidence="1 2">
    <name type="scientific">Crateriforma conspicua</name>
    <dbReference type="NCBI Taxonomy" id="2527996"/>
    <lineage>
        <taxon>Bacteria</taxon>
        <taxon>Pseudomonadati</taxon>
        <taxon>Planctomycetota</taxon>
        <taxon>Planctomycetia</taxon>
        <taxon>Planctomycetales</taxon>
        <taxon>Planctomycetaceae</taxon>
        <taxon>Crateriforma</taxon>
    </lineage>
</organism>
<evidence type="ECO:0000313" key="1">
    <source>
        <dbReference type="EMBL" id="TWU66437.1"/>
    </source>
</evidence>
<dbReference type="RefSeq" id="WP_146413064.1">
    <property type="nucleotide sequence ID" value="NZ_SJPZ01000001.1"/>
</dbReference>
<gene>
    <name evidence="1" type="ORF">V7x_20030</name>
</gene>
<sequence>MPIDPFVFLIVGLVVAALIYKRQNGVKIPSAVKRRIKAMQDKQAADEFTDRLVEADERYTVE</sequence>
<reference evidence="1 2" key="1">
    <citation type="submission" date="2019-02" db="EMBL/GenBank/DDBJ databases">
        <title>Deep-cultivation of Planctomycetes and their phenomic and genomic characterization uncovers novel biology.</title>
        <authorList>
            <person name="Wiegand S."/>
            <person name="Jogler M."/>
            <person name="Boedeker C."/>
            <person name="Pinto D."/>
            <person name="Vollmers J."/>
            <person name="Rivas-Marin E."/>
            <person name="Kohn T."/>
            <person name="Peeters S.H."/>
            <person name="Heuer A."/>
            <person name="Rast P."/>
            <person name="Oberbeckmann S."/>
            <person name="Bunk B."/>
            <person name="Jeske O."/>
            <person name="Meyerdierks A."/>
            <person name="Storesund J.E."/>
            <person name="Kallscheuer N."/>
            <person name="Luecker S."/>
            <person name="Lage O.M."/>
            <person name="Pohl T."/>
            <person name="Merkel B.J."/>
            <person name="Hornburger P."/>
            <person name="Mueller R.-W."/>
            <person name="Bruemmer F."/>
            <person name="Labrenz M."/>
            <person name="Spormann A.M."/>
            <person name="Op Den Camp H."/>
            <person name="Overmann J."/>
            <person name="Amann R."/>
            <person name="Jetten M.S.M."/>
            <person name="Mascher T."/>
            <person name="Medema M.H."/>
            <person name="Devos D.P."/>
            <person name="Kaster A.-K."/>
            <person name="Ovreas L."/>
            <person name="Rohde M."/>
            <person name="Galperin M.Y."/>
            <person name="Jogler C."/>
        </authorList>
    </citation>
    <scope>NUCLEOTIDE SEQUENCE [LARGE SCALE GENOMIC DNA]</scope>
    <source>
        <strain evidence="1 2">V7</strain>
    </source>
</reference>
<dbReference type="EMBL" id="SJPZ01000001">
    <property type="protein sequence ID" value="TWU66437.1"/>
    <property type="molecule type" value="Genomic_DNA"/>
</dbReference>
<dbReference type="AlphaFoldDB" id="A0A5C6FTV3"/>